<dbReference type="Gene3D" id="3.40.50.1110">
    <property type="entry name" value="SGNH hydrolase"/>
    <property type="match status" value="1"/>
</dbReference>
<comment type="caution">
    <text evidence="2">The sequence shown here is derived from an EMBL/GenBank/DDBJ whole genome shotgun (WGS) entry which is preliminary data.</text>
</comment>
<organism evidence="2 3">
    <name type="scientific">Anaerobacillus alkalilacustris</name>
    <dbReference type="NCBI Taxonomy" id="393763"/>
    <lineage>
        <taxon>Bacteria</taxon>
        <taxon>Bacillati</taxon>
        <taxon>Bacillota</taxon>
        <taxon>Bacilli</taxon>
        <taxon>Bacillales</taxon>
        <taxon>Bacillaceae</taxon>
        <taxon>Anaerobacillus</taxon>
    </lineage>
</organism>
<dbReference type="RefSeq" id="WP_071309572.1">
    <property type="nucleotide sequence ID" value="NZ_MLQR01000028.1"/>
</dbReference>
<evidence type="ECO:0000313" key="3">
    <source>
        <dbReference type="Proteomes" id="UP000179524"/>
    </source>
</evidence>
<dbReference type="InterPro" id="IPR051532">
    <property type="entry name" value="Ester_Hydrolysis_Enzymes"/>
</dbReference>
<accession>A0A1S2LMT5</accession>
<protein>
    <recommendedName>
        <fullName evidence="1">SGNH hydrolase-type esterase domain-containing protein</fullName>
    </recommendedName>
</protein>
<dbReference type="Pfam" id="PF13472">
    <property type="entry name" value="Lipase_GDSL_2"/>
    <property type="match status" value="1"/>
</dbReference>
<dbReference type="AlphaFoldDB" id="A0A1S2LMT5"/>
<dbReference type="InterPro" id="IPR036514">
    <property type="entry name" value="SGNH_hydro_sf"/>
</dbReference>
<dbReference type="GO" id="GO:0004622">
    <property type="term" value="F:phosphatidylcholine lysophospholipase activity"/>
    <property type="evidence" value="ECO:0007669"/>
    <property type="project" value="TreeGrafter"/>
</dbReference>
<dbReference type="OrthoDB" id="26855at2"/>
<proteinExistence type="predicted"/>
<name>A0A1S2LMT5_9BACI</name>
<feature type="domain" description="SGNH hydrolase-type esterase" evidence="1">
    <location>
        <begin position="10"/>
        <end position="199"/>
    </location>
</feature>
<dbReference type="PANTHER" id="PTHR30383:SF27">
    <property type="entry name" value="SPORE GERMINATION LIPASE LIPC"/>
    <property type="match status" value="1"/>
</dbReference>
<evidence type="ECO:0000259" key="1">
    <source>
        <dbReference type="Pfam" id="PF13472"/>
    </source>
</evidence>
<dbReference type="Proteomes" id="UP000179524">
    <property type="component" value="Unassembled WGS sequence"/>
</dbReference>
<keyword evidence="3" id="KW-1185">Reference proteome</keyword>
<dbReference type="SUPFAM" id="SSF52266">
    <property type="entry name" value="SGNH hydrolase"/>
    <property type="match status" value="1"/>
</dbReference>
<gene>
    <name evidence="2" type="ORF">BKP37_10645</name>
</gene>
<dbReference type="InterPro" id="IPR013830">
    <property type="entry name" value="SGNH_hydro"/>
</dbReference>
<dbReference type="PANTHER" id="PTHR30383">
    <property type="entry name" value="THIOESTERASE 1/PROTEASE 1/LYSOPHOSPHOLIPASE L1"/>
    <property type="match status" value="1"/>
</dbReference>
<dbReference type="EMBL" id="MLQR01000028">
    <property type="protein sequence ID" value="OIJ13423.1"/>
    <property type="molecule type" value="Genomic_DNA"/>
</dbReference>
<sequence length="222" mass="26033">MYLKPIVYTALGDSLTVGVGASIKSGFIKEYTYFSERALKRKIITNKYAKKGITSEQFIKLLACPQVRRAIYESDIITITIGGNDLIQANRHFMRTNDPSIFHRTLYSFKQNYEFILRTITELKSDVGSPYLIRTIGFYNPFPELPYSDLWIRSFNNAIEKLSLNYHSKFINIYPIFARLREQALTFDRLHPNHYGYQLIAYELYYSGYNELNFNNKGFLFE</sequence>
<evidence type="ECO:0000313" key="2">
    <source>
        <dbReference type="EMBL" id="OIJ13423.1"/>
    </source>
</evidence>
<reference evidence="2 3" key="1">
    <citation type="submission" date="2016-10" db="EMBL/GenBank/DDBJ databases">
        <title>Draft genome sequences of four alkaliphilic bacteria belonging to the Anaerobacillus genus.</title>
        <authorList>
            <person name="Bassil N.M."/>
            <person name="Lloyd J.R."/>
        </authorList>
    </citation>
    <scope>NUCLEOTIDE SEQUENCE [LARGE SCALE GENOMIC DNA]</scope>
    <source>
        <strain evidence="2 3">DSM 18345</strain>
    </source>
</reference>